<organism evidence="8 9">
    <name type="scientific">Papaver atlanticum</name>
    <dbReference type="NCBI Taxonomy" id="357466"/>
    <lineage>
        <taxon>Eukaryota</taxon>
        <taxon>Viridiplantae</taxon>
        <taxon>Streptophyta</taxon>
        <taxon>Embryophyta</taxon>
        <taxon>Tracheophyta</taxon>
        <taxon>Spermatophyta</taxon>
        <taxon>Magnoliopsida</taxon>
        <taxon>Ranunculales</taxon>
        <taxon>Papaveraceae</taxon>
        <taxon>Papaveroideae</taxon>
        <taxon>Papaver</taxon>
    </lineage>
</organism>
<dbReference type="GO" id="GO:0016491">
    <property type="term" value="F:oxidoreductase activity"/>
    <property type="evidence" value="ECO:0007669"/>
    <property type="project" value="InterPro"/>
</dbReference>
<feature type="transmembrane region" description="Helical" evidence="6">
    <location>
        <begin position="52"/>
        <end position="76"/>
    </location>
</feature>
<evidence type="ECO:0000256" key="5">
    <source>
        <dbReference type="ARBA" id="ARBA00023136"/>
    </source>
</evidence>
<evidence type="ECO:0000256" key="1">
    <source>
        <dbReference type="ARBA" id="ARBA00004370"/>
    </source>
</evidence>
<comment type="similarity">
    <text evidence="2">Belongs to the sterol desaturase family.</text>
</comment>
<evidence type="ECO:0000256" key="2">
    <source>
        <dbReference type="ARBA" id="ARBA00009324"/>
    </source>
</evidence>
<dbReference type="GO" id="GO:0005506">
    <property type="term" value="F:iron ion binding"/>
    <property type="evidence" value="ECO:0007669"/>
    <property type="project" value="InterPro"/>
</dbReference>
<comment type="caution">
    <text evidence="8">The sequence shown here is derived from an EMBL/GenBank/DDBJ whole genome shotgun (WGS) entry which is preliminary data.</text>
</comment>
<evidence type="ECO:0000313" key="9">
    <source>
        <dbReference type="Proteomes" id="UP001202328"/>
    </source>
</evidence>
<dbReference type="AlphaFoldDB" id="A0AAD4XWY6"/>
<keyword evidence="9" id="KW-1185">Reference proteome</keyword>
<proteinExistence type="inferred from homology"/>
<evidence type="ECO:0000259" key="7">
    <source>
        <dbReference type="Pfam" id="PF04116"/>
    </source>
</evidence>
<dbReference type="InterPro" id="IPR006694">
    <property type="entry name" value="Fatty_acid_hydroxylase"/>
</dbReference>
<accession>A0AAD4XWY6</accession>
<name>A0AAD4XWY6_9MAGN</name>
<comment type="subcellular location">
    <subcellularLocation>
        <location evidence="1">Membrane</location>
    </subcellularLocation>
</comment>
<sequence>MVFWEGHLSDETMGIISPVVVYWLYAGLHHILPPLDHYRLHTRKEAASQNVVSIPTVIKGVLLQQSISATVAYLLFWVNNSMLSSSKVVVQPSFSIQILQFIVSLLVLDAWQYFGHRYMHQNKFLYKHIHYVHHRVVVPYAFGAAYNHPLEGLLLDTFGGVVSMLISGMTARTSVFFYSLSVIKGIDDHSGLWLPEYNPLQFIFPCNTAYHDIHHYGVRGIKYNYSQPFFTFWDKLYGTQMPYTVEKRLEGGFEVRQPKEWRVQQVADPE</sequence>
<dbReference type="PANTHER" id="PTHR11863">
    <property type="entry name" value="STEROL DESATURASE"/>
    <property type="match status" value="1"/>
</dbReference>
<keyword evidence="5 6" id="KW-0472">Membrane</keyword>
<keyword evidence="3 6" id="KW-0812">Transmembrane</keyword>
<evidence type="ECO:0000313" key="8">
    <source>
        <dbReference type="EMBL" id="KAI3955215.1"/>
    </source>
</evidence>
<dbReference type="GO" id="GO:0008610">
    <property type="term" value="P:lipid biosynthetic process"/>
    <property type="evidence" value="ECO:0007669"/>
    <property type="project" value="InterPro"/>
</dbReference>
<dbReference type="Proteomes" id="UP001202328">
    <property type="component" value="Unassembled WGS sequence"/>
</dbReference>
<dbReference type="Pfam" id="PF04116">
    <property type="entry name" value="FA_hydroxylase"/>
    <property type="match status" value="1"/>
</dbReference>
<gene>
    <name evidence="8" type="ORF">MKW98_020848</name>
</gene>
<evidence type="ECO:0000256" key="3">
    <source>
        <dbReference type="ARBA" id="ARBA00022692"/>
    </source>
</evidence>
<protein>
    <recommendedName>
        <fullName evidence="7">Fatty acid hydroxylase domain-containing protein</fullName>
    </recommendedName>
</protein>
<dbReference type="GO" id="GO:0016020">
    <property type="term" value="C:membrane"/>
    <property type="evidence" value="ECO:0007669"/>
    <property type="project" value="UniProtKB-SubCell"/>
</dbReference>
<evidence type="ECO:0000256" key="6">
    <source>
        <dbReference type="SAM" id="Phobius"/>
    </source>
</evidence>
<feature type="transmembrane region" description="Helical" evidence="6">
    <location>
        <begin position="12"/>
        <end position="32"/>
    </location>
</feature>
<feature type="transmembrane region" description="Helical" evidence="6">
    <location>
        <begin position="96"/>
        <end position="114"/>
    </location>
</feature>
<feature type="domain" description="Fatty acid hydroxylase" evidence="7">
    <location>
        <begin position="101"/>
        <end position="239"/>
    </location>
</feature>
<keyword evidence="4 6" id="KW-1133">Transmembrane helix</keyword>
<evidence type="ECO:0000256" key="4">
    <source>
        <dbReference type="ARBA" id="ARBA00022989"/>
    </source>
</evidence>
<dbReference type="EMBL" id="JAJJMB010001778">
    <property type="protein sequence ID" value="KAI3955215.1"/>
    <property type="molecule type" value="Genomic_DNA"/>
</dbReference>
<reference evidence="8" key="1">
    <citation type="submission" date="2022-04" db="EMBL/GenBank/DDBJ databases">
        <title>A functionally conserved STORR gene fusion in Papaver species that diverged 16.8 million years ago.</title>
        <authorList>
            <person name="Catania T."/>
        </authorList>
    </citation>
    <scope>NUCLEOTIDE SEQUENCE</scope>
    <source>
        <strain evidence="8">S-188037</strain>
    </source>
</reference>
<dbReference type="InterPro" id="IPR050307">
    <property type="entry name" value="Sterol_Desaturase_Related"/>
</dbReference>